<dbReference type="PRINTS" id="PR00364">
    <property type="entry name" value="DISEASERSIST"/>
</dbReference>
<evidence type="ECO:0000313" key="9">
    <source>
        <dbReference type="Proteomes" id="UP000265566"/>
    </source>
</evidence>
<evidence type="ECO:0000313" key="8">
    <source>
        <dbReference type="EMBL" id="RHN39463.1"/>
    </source>
</evidence>
<dbReference type="InterPro" id="IPR032675">
    <property type="entry name" value="LRR_dom_sf"/>
</dbReference>
<dbReference type="EMBL" id="PSQE01000008">
    <property type="protein sequence ID" value="RHN39463.1"/>
    <property type="molecule type" value="Genomic_DNA"/>
</dbReference>
<keyword evidence="1" id="KW-0677">Repeat</keyword>
<keyword evidence="8" id="KW-0378">Hydrolase</keyword>
<dbReference type="SUPFAM" id="SSF52540">
    <property type="entry name" value="P-loop containing nucleoside triphosphate hydrolases"/>
    <property type="match status" value="1"/>
</dbReference>
<proteinExistence type="predicted"/>
<dbReference type="InterPro" id="IPR042197">
    <property type="entry name" value="Apaf_helical"/>
</dbReference>
<dbReference type="Gene3D" id="1.10.8.430">
    <property type="entry name" value="Helical domain of apoptotic protease-activating factors"/>
    <property type="match status" value="1"/>
</dbReference>
<evidence type="ECO:0000256" key="1">
    <source>
        <dbReference type="ARBA" id="ARBA00022737"/>
    </source>
</evidence>
<feature type="domain" description="Disease resistance protein winged helix" evidence="6">
    <location>
        <begin position="697"/>
        <end position="767"/>
    </location>
</feature>
<dbReference type="Pfam" id="PF23559">
    <property type="entry name" value="WHD_DRP"/>
    <property type="match status" value="1"/>
</dbReference>
<dbReference type="Pfam" id="PF23598">
    <property type="entry name" value="LRR_14"/>
    <property type="match status" value="1"/>
</dbReference>
<dbReference type="InterPro" id="IPR036388">
    <property type="entry name" value="WH-like_DNA-bd_sf"/>
</dbReference>
<keyword evidence="2" id="KW-0611">Plant defense</keyword>
<evidence type="ECO:0000256" key="4">
    <source>
        <dbReference type="SAM" id="Phobius"/>
    </source>
</evidence>
<dbReference type="PANTHER" id="PTHR23155">
    <property type="entry name" value="DISEASE RESISTANCE PROTEIN RP"/>
    <property type="match status" value="1"/>
</dbReference>
<dbReference type="InterPro" id="IPR002182">
    <property type="entry name" value="NB-ARC"/>
</dbReference>
<feature type="domain" description="NB-ARC" evidence="5">
    <location>
        <begin position="458"/>
        <end position="616"/>
    </location>
</feature>
<dbReference type="GO" id="GO:0043531">
    <property type="term" value="F:ADP binding"/>
    <property type="evidence" value="ECO:0007669"/>
    <property type="project" value="InterPro"/>
</dbReference>
<dbReference type="GO" id="GO:0006952">
    <property type="term" value="P:defense response"/>
    <property type="evidence" value="ECO:0007669"/>
    <property type="project" value="UniProtKB-KW"/>
</dbReference>
<dbReference type="Gramene" id="rna45487">
    <property type="protein sequence ID" value="RHN39463.1"/>
    <property type="gene ID" value="gene45487"/>
</dbReference>
<dbReference type="FunFam" id="1.10.10.10:FF:000322">
    <property type="entry name" value="Probable disease resistance protein At1g63360"/>
    <property type="match status" value="1"/>
</dbReference>
<evidence type="ECO:0000259" key="5">
    <source>
        <dbReference type="Pfam" id="PF00931"/>
    </source>
</evidence>
<dbReference type="Gene3D" id="3.40.50.300">
    <property type="entry name" value="P-loop containing nucleotide triphosphate hydrolases"/>
    <property type="match status" value="1"/>
</dbReference>
<protein>
    <submittedName>
        <fullName evidence="8">Putative P-loop containing nucleoside triphosphate hydrolase, leucine-rich repeat domain, L</fullName>
    </submittedName>
</protein>
<organism evidence="8 9">
    <name type="scientific">Medicago truncatula</name>
    <name type="common">Barrel medic</name>
    <name type="synonym">Medicago tribuloides</name>
    <dbReference type="NCBI Taxonomy" id="3880"/>
    <lineage>
        <taxon>Eukaryota</taxon>
        <taxon>Viridiplantae</taxon>
        <taxon>Streptophyta</taxon>
        <taxon>Embryophyta</taxon>
        <taxon>Tracheophyta</taxon>
        <taxon>Spermatophyta</taxon>
        <taxon>Magnoliopsida</taxon>
        <taxon>eudicotyledons</taxon>
        <taxon>Gunneridae</taxon>
        <taxon>Pentapetalae</taxon>
        <taxon>rosids</taxon>
        <taxon>fabids</taxon>
        <taxon>Fabales</taxon>
        <taxon>Fabaceae</taxon>
        <taxon>Papilionoideae</taxon>
        <taxon>50 kb inversion clade</taxon>
        <taxon>NPAAA clade</taxon>
        <taxon>Hologalegina</taxon>
        <taxon>IRL clade</taxon>
        <taxon>Trifolieae</taxon>
        <taxon>Medicago</taxon>
    </lineage>
</organism>
<dbReference type="InterPro" id="IPR027417">
    <property type="entry name" value="P-loop_NTPase"/>
</dbReference>
<evidence type="ECO:0000259" key="6">
    <source>
        <dbReference type="Pfam" id="PF23559"/>
    </source>
</evidence>
<accession>A0A396GFJ2</accession>
<reference evidence="9" key="1">
    <citation type="journal article" date="2018" name="Nat. Plants">
        <title>Whole-genome landscape of Medicago truncatula symbiotic genes.</title>
        <authorList>
            <person name="Pecrix Y."/>
            <person name="Staton S.E."/>
            <person name="Sallet E."/>
            <person name="Lelandais-Briere C."/>
            <person name="Moreau S."/>
            <person name="Carrere S."/>
            <person name="Blein T."/>
            <person name="Jardinaud M.F."/>
            <person name="Latrasse D."/>
            <person name="Zouine M."/>
            <person name="Zahm M."/>
            <person name="Kreplak J."/>
            <person name="Mayjonade B."/>
            <person name="Satge C."/>
            <person name="Perez M."/>
            <person name="Cauet S."/>
            <person name="Marande W."/>
            <person name="Chantry-Darmon C."/>
            <person name="Lopez-Roques C."/>
            <person name="Bouchez O."/>
            <person name="Berard A."/>
            <person name="Debelle F."/>
            <person name="Munos S."/>
            <person name="Bendahmane A."/>
            <person name="Berges H."/>
            <person name="Niebel A."/>
            <person name="Buitink J."/>
            <person name="Frugier F."/>
            <person name="Benhamed M."/>
            <person name="Crespi M."/>
            <person name="Gouzy J."/>
            <person name="Gamas P."/>
        </authorList>
    </citation>
    <scope>NUCLEOTIDE SEQUENCE [LARGE SCALE GENOMIC DNA]</scope>
    <source>
        <strain evidence="9">cv. Jemalong A17</strain>
    </source>
</reference>
<dbReference type="GO" id="GO:0051707">
    <property type="term" value="P:response to other organism"/>
    <property type="evidence" value="ECO:0007669"/>
    <property type="project" value="UniProtKB-ARBA"/>
</dbReference>
<dbReference type="OrthoDB" id="611536at2759"/>
<keyword evidence="4" id="KW-0472">Membrane</keyword>
<sequence length="1167" mass="134800">MVNIEIYIVGIVFWTATAALSVLAFISLRLDYLLSEGEDKVEWIERKLKLLKALLEDHSQLVKKREEAESRVRSFWDIENLSEIHHQLSIAESEWIESTRDVVSKAEGCVAEYKKQSPGLFWSAITVIFRLMTIKDVLRQIDDVENELTLSFEKRNENAKYIHMSMEKSRSKSRSLLDQFTFEEEDRSVAREVHTSVAAQNQMQKKPSISFDQLMNKSVAMDLFSGMEERWSIYLLLPLHAFLKDLRQLQLITETEKQWKTVAGEIIEDAEIYISNYLWWFETFGILKKSKMNIPLITNHFRKDMKLIVTGFEDLLKYNLTFIDRAAEKSTFHPITDDREIASTIASIESKLRDMDTSSQQVAKENLKCDKLKEMHKQLKEAEKTEGRNACVKELKSITQKLDNLLDNFQEWNVTEPVEYQSEIGNAINLLQNLIKTCTIKRQESTKLVGCKKEEQDLVSKLTSGSGSNPSALSIVGMKGVGKTTLAKVVYYNKDIVEHFPVRVWVTVTEGAVNRAKALLMKRDGTKDQTLYLINVCDQLKEKLCLVVLDNVSKTTDLDKLYRLLYGSGWTDGSRIVLTTRFKDVALHANNSSTPHHIRLLMKEESWMLFQKVASRRLEPKEESLAKKLVGKCGGLPLAILSLGCVISANGTTPTSLSWVLDQINHGHFKKYWLQPKDNREELSNTMRDCLYCFTNFPLDYEIPARRLVNLWVGEGLVQQNNGKTPEDTAESYLEELIDSNMIQVVALKGNGKIKTCRLPSMLREIILQNNNRTSQSRYLGTHLERRISYHFYDHGLNENSAQAFSKKGTPLSVLFFDKREGCKPGEHVGKILSTSIADQQFLETRVLDLECIFRPQLPKTLSKLNNLKYLSLRWTYLEELPPCICKLQELETLDLKHTCINYIPSSIWELKKLKKLYLPQNYRSKLEGKPRGHFNEILHILWGVFLYGNYPLLHYLHKLKNLQKLKLAFQLKISEQETLAEKIVKLEQLHSLTLKSVDETGDPKKLKWINMSKLDNLSSLRLFGKLEDKIRTSLLPINLTELTLTASQLSVDPMPQLQNLKKLKSLCFYADSFIEKRMVCTSRGFEQLQVLRFWNLERLEEWDVKEGAMPSLMEFEARSCINFAFPSGLKHVKTIRTIKLRKMNNPFVKNMWLYRKKALLVNVEIN</sequence>
<evidence type="ECO:0000256" key="3">
    <source>
        <dbReference type="SAM" id="Coils"/>
    </source>
</evidence>
<dbReference type="Proteomes" id="UP000265566">
    <property type="component" value="Chromosome 8"/>
</dbReference>
<dbReference type="InterPro" id="IPR055414">
    <property type="entry name" value="LRR_R13L4/SHOC2-like"/>
</dbReference>
<dbReference type="SUPFAM" id="SSF52058">
    <property type="entry name" value="L domain-like"/>
    <property type="match status" value="1"/>
</dbReference>
<dbReference type="GO" id="GO:0016787">
    <property type="term" value="F:hydrolase activity"/>
    <property type="evidence" value="ECO:0007669"/>
    <property type="project" value="UniProtKB-KW"/>
</dbReference>
<dbReference type="Gene3D" id="3.80.10.10">
    <property type="entry name" value="Ribonuclease Inhibitor"/>
    <property type="match status" value="1"/>
</dbReference>
<dbReference type="Gene3D" id="1.10.10.10">
    <property type="entry name" value="Winged helix-like DNA-binding domain superfamily/Winged helix DNA-binding domain"/>
    <property type="match status" value="1"/>
</dbReference>
<dbReference type="Pfam" id="PF00931">
    <property type="entry name" value="NB-ARC"/>
    <property type="match status" value="1"/>
</dbReference>
<dbReference type="PANTHER" id="PTHR23155:SF955">
    <property type="entry name" value="AAA+ ATPASE DOMAIN-CONTAINING PROTEIN"/>
    <property type="match status" value="1"/>
</dbReference>
<evidence type="ECO:0000259" key="7">
    <source>
        <dbReference type="Pfam" id="PF23598"/>
    </source>
</evidence>
<name>A0A396GFJ2_MEDTR</name>
<keyword evidence="3" id="KW-0175">Coiled coil</keyword>
<evidence type="ECO:0000256" key="2">
    <source>
        <dbReference type="ARBA" id="ARBA00022821"/>
    </source>
</evidence>
<dbReference type="AlphaFoldDB" id="A0A396GFJ2"/>
<keyword evidence="4" id="KW-0812">Transmembrane</keyword>
<dbReference type="InterPro" id="IPR044974">
    <property type="entry name" value="Disease_R_plants"/>
</dbReference>
<feature type="coiled-coil region" evidence="3">
    <location>
        <begin position="362"/>
        <end position="408"/>
    </location>
</feature>
<comment type="caution">
    <text evidence="8">The sequence shown here is derived from an EMBL/GenBank/DDBJ whole genome shotgun (WGS) entry which is preliminary data.</text>
</comment>
<feature type="transmembrane region" description="Helical" evidence="4">
    <location>
        <begin position="7"/>
        <end position="28"/>
    </location>
</feature>
<dbReference type="InterPro" id="IPR058922">
    <property type="entry name" value="WHD_DRP"/>
</dbReference>
<keyword evidence="4" id="KW-1133">Transmembrane helix</keyword>
<gene>
    <name evidence="8" type="ORF">MtrunA17_Chr8g0344071</name>
</gene>
<feature type="domain" description="Disease resistance R13L4/SHOC-2-like LRR" evidence="7">
    <location>
        <begin position="841"/>
        <end position="1141"/>
    </location>
</feature>